<evidence type="ECO:0000256" key="9">
    <source>
        <dbReference type="ARBA" id="ARBA00022741"/>
    </source>
</evidence>
<evidence type="ECO:0000256" key="16">
    <source>
        <dbReference type="SAM" id="SignalP"/>
    </source>
</evidence>
<accession>B9FX43</accession>
<evidence type="ECO:0000256" key="1">
    <source>
        <dbReference type="ARBA" id="ARBA00004251"/>
    </source>
</evidence>
<dbReference type="Proteomes" id="UP000007752">
    <property type="component" value="Chromosome 7"/>
</dbReference>
<dbReference type="Gene3D" id="3.80.10.10">
    <property type="entry name" value="Ribonuclease Inhibitor"/>
    <property type="match status" value="4"/>
</dbReference>
<dbReference type="SMART" id="SM00369">
    <property type="entry name" value="LRR_TYP"/>
    <property type="match status" value="7"/>
</dbReference>
<dbReference type="FunFam" id="3.80.10.10:FF:000111">
    <property type="entry name" value="LRR receptor-like serine/threonine-protein kinase ERECTA"/>
    <property type="match status" value="1"/>
</dbReference>
<evidence type="ECO:0000256" key="3">
    <source>
        <dbReference type="ARBA" id="ARBA00022475"/>
    </source>
</evidence>
<feature type="chain" id="PRO_5002881697" description="Leucine-rich repeat-containing N-terminal plant-type domain-containing protein" evidence="16">
    <location>
        <begin position="26"/>
        <end position="824"/>
    </location>
</feature>
<keyword evidence="4" id="KW-0433">Leucine-rich repeat</keyword>
<evidence type="ECO:0000313" key="18">
    <source>
        <dbReference type="EMBL" id="EEE67130.1"/>
    </source>
</evidence>
<dbReference type="Pfam" id="PF08263">
    <property type="entry name" value="LRRNT_2"/>
    <property type="match status" value="1"/>
</dbReference>
<protein>
    <recommendedName>
        <fullName evidence="17">Leucine-rich repeat-containing N-terminal plant-type domain-containing protein</fullName>
    </recommendedName>
</protein>
<organism evidence="18">
    <name type="scientific">Oryza sativa subsp. japonica</name>
    <name type="common">Rice</name>
    <dbReference type="NCBI Taxonomy" id="39947"/>
    <lineage>
        <taxon>Eukaryota</taxon>
        <taxon>Viridiplantae</taxon>
        <taxon>Streptophyta</taxon>
        <taxon>Embryophyta</taxon>
        <taxon>Tracheophyta</taxon>
        <taxon>Spermatophyta</taxon>
        <taxon>Magnoliopsida</taxon>
        <taxon>Liliopsida</taxon>
        <taxon>Poales</taxon>
        <taxon>Poaceae</taxon>
        <taxon>BOP clade</taxon>
        <taxon>Oryzoideae</taxon>
        <taxon>Oryzeae</taxon>
        <taxon>Oryzinae</taxon>
        <taxon>Oryza</taxon>
        <taxon>Oryza sativa</taxon>
    </lineage>
</organism>
<evidence type="ECO:0000256" key="4">
    <source>
        <dbReference type="ARBA" id="ARBA00022614"/>
    </source>
</evidence>
<dbReference type="InterPro" id="IPR032675">
    <property type="entry name" value="LRR_dom_sf"/>
</dbReference>
<feature type="domain" description="Leucine-rich repeat-containing N-terminal plant-type" evidence="17">
    <location>
        <begin position="46"/>
        <end position="83"/>
    </location>
</feature>
<keyword evidence="9" id="KW-0547">Nucleotide-binding</keyword>
<keyword evidence="8" id="KW-0677">Repeat</keyword>
<name>B9FX43_ORYSJ</name>
<feature type="transmembrane region" description="Helical" evidence="15">
    <location>
        <begin position="771"/>
        <end position="794"/>
    </location>
</feature>
<proteinExistence type="inferred from homology"/>
<keyword evidence="5" id="KW-1070">Brassinosteroid signaling pathway</keyword>
<evidence type="ECO:0000256" key="6">
    <source>
        <dbReference type="ARBA" id="ARBA00022692"/>
    </source>
</evidence>
<sequence length="824" mass="90711">MTRPNLVFPVIATTWCLLLLQAGSSSPPPQTAPAPALPPSNPCIARERDALLDLKAGLQDPSNYLASWQGDNCCDEWEGVVCSKRNGHVATLTLEYAGIGGKISPSLLALRHLKSMSLAGNDFGGEPIPELFGELKSMRHLTLGDANFSGLVPPHLGNLSRLIDLDLTSYKGPGLYSTNLAWLSRLANLQHLYLGGVNLSTAFDWAHSLNMLPSLQHLSLRNCGLRNAIPPPLHMNLTSLEVIDLSGNPFHSPVAVEKLFWPFWDFPRLETIYLESCGLQGILPEYMGNSTSLVNLGLNFNDLTGLPTTFKRLSNLKFLYLAQNNISGDIEKLLDKLPDNGLYVLELYGNNLEGSLPAQKGRLGSLYNLRISDNKISGDIPLWIGELTNLTSLELDSNNFHGVITQFHLANLASLKILGLSHNTLAIVADHNWVPPFKLMIAGLKSCGLGPKFPGWLRSQDTITMMDISNTSIADSIPDWFWTTFSNTRYFVLSGNQISGVLPAMMNEKMVAEVMDFSNNLLEGQLQKLTKMKELQYLDLAYNSFSGAIPWSLVNLTAMSHRPADNDSLSYIVYYGWSLSTSNVRVIMLANLGPYNFEESGPDFSHITSATNESLLVVTKGQQLEFRSGIIYMVNIDLSCNNLTGHIPEDISMLTALKNLNLSWNHLSGVIPTNIGALQSIESLDLSHNELFGQIPTSLSAPASLSHLNLSYNNLSGQIPYGNQLRTLDDQASIYIGNPGLCGPPLSRNCSESSKLLPDAVDEDKSLSDGVFLYLGMGIGWVVGLWVVLCTFLFMQRWRIICFLVSDRLYDRIRASFTKQSGRN</sequence>
<dbReference type="FunFam" id="3.80.10.10:FF:001347">
    <property type="entry name" value="LRR receptor-like serine/threonine-protein kinase GSO2"/>
    <property type="match status" value="1"/>
</dbReference>
<evidence type="ECO:0000256" key="7">
    <source>
        <dbReference type="ARBA" id="ARBA00022729"/>
    </source>
</evidence>
<dbReference type="InterPro" id="IPR046956">
    <property type="entry name" value="RLP23-like"/>
</dbReference>
<gene>
    <name evidence="18" type="ORF">OsJ_24172</name>
</gene>
<dbReference type="AlphaFoldDB" id="B9FX43"/>
<dbReference type="PANTHER" id="PTHR48063:SF93">
    <property type="entry name" value="LEUCINE-RICH REPEAT-CONTAINING N-TERMINAL PLANT-TYPE DOMAIN-CONTAINING PROTEIN"/>
    <property type="match status" value="1"/>
</dbReference>
<dbReference type="GO" id="GO:0005886">
    <property type="term" value="C:plasma membrane"/>
    <property type="evidence" value="ECO:0007669"/>
    <property type="project" value="UniProtKB-SubCell"/>
</dbReference>
<dbReference type="InterPro" id="IPR013210">
    <property type="entry name" value="LRR_N_plant-typ"/>
</dbReference>
<dbReference type="SUPFAM" id="SSF52058">
    <property type="entry name" value="L domain-like"/>
    <property type="match status" value="2"/>
</dbReference>
<dbReference type="GO" id="GO:0009742">
    <property type="term" value="P:brassinosteroid mediated signaling pathway"/>
    <property type="evidence" value="ECO:0007669"/>
    <property type="project" value="UniProtKB-KW"/>
</dbReference>
<keyword evidence="10" id="KW-0067">ATP-binding</keyword>
<evidence type="ECO:0000256" key="15">
    <source>
        <dbReference type="SAM" id="Phobius"/>
    </source>
</evidence>
<reference evidence="18" key="2">
    <citation type="submission" date="2008-12" db="EMBL/GenBank/DDBJ databases">
        <title>Improved gene annotation of the rice (Oryza sativa) genomes.</title>
        <authorList>
            <person name="Wang J."/>
            <person name="Li R."/>
            <person name="Fan W."/>
            <person name="Huang Q."/>
            <person name="Zhang J."/>
            <person name="Zhou Y."/>
            <person name="Hu Y."/>
            <person name="Zi S."/>
            <person name="Li J."/>
            <person name="Ni P."/>
            <person name="Zheng H."/>
            <person name="Zhang Y."/>
            <person name="Zhao M."/>
            <person name="Hao Q."/>
            <person name="McDermott J."/>
            <person name="Samudrala R."/>
            <person name="Kristiansen K."/>
            <person name="Wong G.K.-S."/>
        </authorList>
    </citation>
    <scope>NUCLEOTIDE SEQUENCE</scope>
</reference>
<evidence type="ECO:0000256" key="13">
    <source>
        <dbReference type="ARBA" id="ARBA00023170"/>
    </source>
</evidence>
<feature type="signal peptide" evidence="16">
    <location>
        <begin position="1"/>
        <end position="25"/>
    </location>
</feature>
<dbReference type="InterPro" id="IPR001611">
    <property type="entry name" value="Leu-rich_rpt"/>
</dbReference>
<evidence type="ECO:0000256" key="10">
    <source>
        <dbReference type="ARBA" id="ARBA00022840"/>
    </source>
</evidence>
<dbReference type="FunFam" id="3.80.10.10:FF:000129">
    <property type="entry name" value="Leucine-rich repeat receptor-like kinase"/>
    <property type="match status" value="1"/>
</dbReference>
<keyword evidence="3" id="KW-1003">Cell membrane</keyword>
<evidence type="ECO:0000256" key="14">
    <source>
        <dbReference type="ARBA" id="ARBA00023180"/>
    </source>
</evidence>
<evidence type="ECO:0000256" key="5">
    <source>
        <dbReference type="ARBA" id="ARBA00022626"/>
    </source>
</evidence>
<evidence type="ECO:0000259" key="17">
    <source>
        <dbReference type="Pfam" id="PF08263"/>
    </source>
</evidence>
<keyword evidence="14" id="KW-0325">Glycoprotein</keyword>
<evidence type="ECO:0000256" key="12">
    <source>
        <dbReference type="ARBA" id="ARBA00023136"/>
    </source>
</evidence>
<evidence type="ECO:0000256" key="11">
    <source>
        <dbReference type="ARBA" id="ARBA00022989"/>
    </source>
</evidence>
<comment type="similarity">
    <text evidence="2">Belongs to the RLP family.</text>
</comment>
<comment type="subcellular location">
    <subcellularLocation>
        <location evidence="1">Cell membrane</location>
        <topology evidence="1">Single-pass type I membrane protein</topology>
    </subcellularLocation>
</comment>
<keyword evidence="11 15" id="KW-1133">Transmembrane helix</keyword>
<keyword evidence="7 16" id="KW-0732">Signal</keyword>
<keyword evidence="12 15" id="KW-0472">Membrane</keyword>
<reference evidence="18" key="1">
    <citation type="journal article" date="2005" name="PLoS Biol.">
        <title>The genomes of Oryza sativa: a history of duplications.</title>
        <authorList>
            <person name="Yu J."/>
            <person name="Wang J."/>
            <person name="Lin W."/>
            <person name="Li S."/>
            <person name="Li H."/>
            <person name="Zhou J."/>
            <person name="Ni P."/>
            <person name="Dong W."/>
            <person name="Hu S."/>
            <person name="Zeng C."/>
            <person name="Zhang J."/>
            <person name="Zhang Y."/>
            <person name="Li R."/>
            <person name="Xu Z."/>
            <person name="Li S."/>
            <person name="Li X."/>
            <person name="Zheng H."/>
            <person name="Cong L."/>
            <person name="Lin L."/>
            <person name="Yin J."/>
            <person name="Geng J."/>
            <person name="Li G."/>
            <person name="Shi J."/>
            <person name="Liu J."/>
            <person name="Lv H."/>
            <person name="Li J."/>
            <person name="Wang J."/>
            <person name="Deng Y."/>
            <person name="Ran L."/>
            <person name="Shi X."/>
            <person name="Wang X."/>
            <person name="Wu Q."/>
            <person name="Li C."/>
            <person name="Ren X."/>
            <person name="Wang J."/>
            <person name="Wang X."/>
            <person name="Li D."/>
            <person name="Liu D."/>
            <person name="Zhang X."/>
            <person name="Ji Z."/>
            <person name="Zhao W."/>
            <person name="Sun Y."/>
            <person name="Zhang Z."/>
            <person name="Bao J."/>
            <person name="Han Y."/>
            <person name="Dong L."/>
            <person name="Ji J."/>
            <person name="Chen P."/>
            <person name="Wu S."/>
            <person name="Liu J."/>
            <person name="Xiao Y."/>
            <person name="Bu D."/>
            <person name="Tan J."/>
            <person name="Yang L."/>
            <person name="Ye C."/>
            <person name="Zhang J."/>
            <person name="Xu J."/>
            <person name="Zhou Y."/>
            <person name="Yu Y."/>
            <person name="Zhang B."/>
            <person name="Zhuang S."/>
            <person name="Wei H."/>
            <person name="Liu B."/>
            <person name="Lei M."/>
            <person name="Yu H."/>
            <person name="Li Y."/>
            <person name="Xu H."/>
            <person name="Wei S."/>
            <person name="He X."/>
            <person name="Fang L."/>
            <person name="Zhang Z."/>
            <person name="Zhang Y."/>
            <person name="Huang X."/>
            <person name="Su Z."/>
            <person name="Tong W."/>
            <person name="Li J."/>
            <person name="Tong Z."/>
            <person name="Li S."/>
            <person name="Ye J."/>
            <person name="Wang L."/>
            <person name="Fang L."/>
            <person name="Lei T."/>
            <person name="Chen C."/>
            <person name="Chen H."/>
            <person name="Xu Z."/>
            <person name="Li H."/>
            <person name="Huang H."/>
            <person name="Zhang F."/>
            <person name="Xu H."/>
            <person name="Li N."/>
            <person name="Zhao C."/>
            <person name="Li S."/>
            <person name="Dong L."/>
            <person name="Huang Y."/>
            <person name="Li L."/>
            <person name="Xi Y."/>
            <person name="Qi Q."/>
            <person name="Li W."/>
            <person name="Zhang B."/>
            <person name="Hu W."/>
            <person name="Zhang Y."/>
            <person name="Tian X."/>
            <person name="Jiao Y."/>
            <person name="Liang X."/>
            <person name="Jin J."/>
            <person name="Gao L."/>
            <person name="Zheng W."/>
            <person name="Hao B."/>
            <person name="Liu S."/>
            <person name="Wang W."/>
            <person name="Yuan L."/>
            <person name="Cao M."/>
            <person name="McDermott J."/>
            <person name="Samudrala R."/>
            <person name="Wang J."/>
            <person name="Wong G.K."/>
            <person name="Yang H."/>
        </authorList>
    </citation>
    <scope>NUCLEOTIDE SEQUENCE [LARGE SCALE GENOMIC DNA]</scope>
</reference>
<keyword evidence="6 15" id="KW-0812">Transmembrane</keyword>
<dbReference type="Pfam" id="PF00560">
    <property type="entry name" value="LRR_1"/>
    <property type="match status" value="4"/>
</dbReference>
<dbReference type="Pfam" id="PF13855">
    <property type="entry name" value="LRR_8"/>
    <property type="match status" value="2"/>
</dbReference>
<dbReference type="EMBL" id="CM000144">
    <property type="protein sequence ID" value="EEE67130.1"/>
    <property type="molecule type" value="Genomic_DNA"/>
</dbReference>
<evidence type="ECO:0000256" key="2">
    <source>
        <dbReference type="ARBA" id="ARBA00009592"/>
    </source>
</evidence>
<dbReference type="PANTHER" id="PTHR48063">
    <property type="entry name" value="LRR RECEPTOR-LIKE KINASE"/>
    <property type="match status" value="1"/>
</dbReference>
<dbReference type="GO" id="GO:0005524">
    <property type="term" value="F:ATP binding"/>
    <property type="evidence" value="ECO:0007669"/>
    <property type="project" value="UniProtKB-KW"/>
</dbReference>
<evidence type="ECO:0000256" key="8">
    <source>
        <dbReference type="ARBA" id="ARBA00022737"/>
    </source>
</evidence>
<keyword evidence="13" id="KW-0675">Receptor</keyword>
<dbReference type="PROSITE" id="PS51450">
    <property type="entry name" value="LRR"/>
    <property type="match status" value="1"/>
</dbReference>
<dbReference type="InterPro" id="IPR003591">
    <property type="entry name" value="Leu-rich_rpt_typical-subtyp"/>
</dbReference>